<dbReference type="KEGG" id="ccot:CCAX7_50940"/>
<dbReference type="SUPFAM" id="SSF53756">
    <property type="entry name" value="UDP-Glycosyltransferase/glycogen phosphorylase"/>
    <property type="match status" value="1"/>
</dbReference>
<dbReference type="AlphaFoldDB" id="A0A402CPJ9"/>
<evidence type="ECO:0000313" key="1">
    <source>
        <dbReference type="EMBL" id="BDI33043.1"/>
    </source>
</evidence>
<reference evidence="1 2" key="1">
    <citation type="journal article" date="2019" name="Int. J. Syst. Evol. Microbiol.">
        <title>Capsulimonas corticalis gen. nov., sp. nov., an aerobic capsulated bacterium, of a novel bacterial order, Capsulimonadales ord. nov., of the class Armatimonadia of the phylum Armatimonadetes.</title>
        <authorList>
            <person name="Li J."/>
            <person name="Kudo C."/>
            <person name="Tonouchi A."/>
        </authorList>
    </citation>
    <scope>NUCLEOTIDE SEQUENCE [LARGE SCALE GENOMIC DNA]</scope>
    <source>
        <strain evidence="1 2">AX-7</strain>
    </source>
</reference>
<evidence type="ECO:0000313" key="2">
    <source>
        <dbReference type="Proteomes" id="UP000287394"/>
    </source>
</evidence>
<dbReference type="Gene3D" id="3.40.50.2000">
    <property type="entry name" value="Glycogen Phosphorylase B"/>
    <property type="match status" value="2"/>
</dbReference>
<dbReference type="PANTHER" id="PTHR12526">
    <property type="entry name" value="GLYCOSYLTRANSFERASE"/>
    <property type="match status" value="1"/>
</dbReference>
<organism evidence="1 2">
    <name type="scientific">Capsulimonas corticalis</name>
    <dbReference type="NCBI Taxonomy" id="2219043"/>
    <lineage>
        <taxon>Bacteria</taxon>
        <taxon>Bacillati</taxon>
        <taxon>Armatimonadota</taxon>
        <taxon>Armatimonadia</taxon>
        <taxon>Capsulimonadales</taxon>
        <taxon>Capsulimonadaceae</taxon>
        <taxon>Capsulimonas</taxon>
    </lineage>
</organism>
<dbReference type="Proteomes" id="UP000287394">
    <property type="component" value="Chromosome"/>
</dbReference>
<proteinExistence type="predicted"/>
<accession>A0A402CPJ9</accession>
<protein>
    <submittedName>
        <fullName evidence="1">Uncharacterized protein</fullName>
    </submittedName>
</protein>
<dbReference type="GO" id="GO:0016757">
    <property type="term" value="F:glycosyltransferase activity"/>
    <property type="evidence" value="ECO:0007669"/>
    <property type="project" value="InterPro"/>
</dbReference>
<dbReference type="InterPro" id="IPR001296">
    <property type="entry name" value="Glyco_trans_1"/>
</dbReference>
<dbReference type="RefSeq" id="WP_119319283.1">
    <property type="nucleotide sequence ID" value="NZ_AP025739.1"/>
</dbReference>
<keyword evidence="2" id="KW-1185">Reference proteome</keyword>
<dbReference type="PANTHER" id="PTHR12526:SF637">
    <property type="entry name" value="GLYCOSYLTRANSFERASE EPSF-RELATED"/>
    <property type="match status" value="1"/>
</dbReference>
<dbReference type="CDD" id="cd03801">
    <property type="entry name" value="GT4_PimA-like"/>
    <property type="match status" value="1"/>
</dbReference>
<sequence>MRILLVSGGGIPIPPPRWGGVENLIWQQATALRAAGHEVDICNVPARGIKKVPLAISTKPWTYDIVHLHLDNSSKYWIPLTKIFKFNLLISTHYGYAAFPEHWNSVYPRIFQNLKKAPNLLLISPEIEKTFRRLGATARMFVLPNGINCASLKWKPKGTKDAICLARVEKRKKQTLLASKLDKTDVVCDFAGPIDPEIDFVVNERNTHYIGEWSRDQIQENLTDYRCLVLISDGEGHAAVLSEAMAAGVSLVVSPQASHNLDLSLPWIYAIDPEKDDIPAAIQKAIDENERYRKEIRAYCEADFDWKVIMPRYIEILEQIVAK</sequence>
<dbReference type="OrthoDB" id="481257at2"/>
<dbReference type="EMBL" id="AP025739">
    <property type="protein sequence ID" value="BDI33043.1"/>
    <property type="molecule type" value="Genomic_DNA"/>
</dbReference>
<gene>
    <name evidence="1" type="ORF">CCAX7_50940</name>
</gene>
<name>A0A402CPJ9_9BACT</name>
<dbReference type="Pfam" id="PF00534">
    <property type="entry name" value="Glycos_transf_1"/>
    <property type="match status" value="1"/>
</dbReference>